<evidence type="ECO:0000313" key="10">
    <source>
        <dbReference type="EMBL" id="NRF69027.1"/>
    </source>
</evidence>
<keyword evidence="4 9" id="KW-0812">Transmembrane</keyword>
<keyword evidence="7 9" id="KW-0472">Membrane</keyword>
<evidence type="ECO:0000256" key="1">
    <source>
        <dbReference type="ARBA" id="ARBA00004651"/>
    </source>
</evidence>
<dbReference type="Proteomes" id="UP000737171">
    <property type="component" value="Unassembled WGS sequence"/>
</dbReference>
<keyword evidence="3" id="KW-1003">Cell membrane</keyword>
<feature type="transmembrane region" description="Helical" evidence="9">
    <location>
        <begin position="393"/>
        <end position="411"/>
    </location>
</feature>
<keyword evidence="6 9" id="KW-1133">Transmembrane helix</keyword>
<keyword evidence="11" id="KW-1185">Reference proteome</keyword>
<evidence type="ECO:0000256" key="2">
    <source>
        <dbReference type="ARBA" id="ARBA00022448"/>
    </source>
</evidence>
<evidence type="ECO:0000256" key="4">
    <source>
        <dbReference type="ARBA" id="ARBA00022692"/>
    </source>
</evidence>
<dbReference type="RefSeq" id="WP_173125282.1">
    <property type="nucleotide sequence ID" value="NZ_JABRWJ010000005.1"/>
</dbReference>
<evidence type="ECO:0000256" key="9">
    <source>
        <dbReference type="SAM" id="Phobius"/>
    </source>
</evidence>
<evidence type="ECO:0000256" key="8">
    <source>
        <dbReference type="ARBA" id="ARBA00037998"/>
    </source>
</evidence>
<evidence type="ECO:0000256" key="5">
    <source>
        <dbReference type="ARBA" id="ARBA00022970"/>
    </source>
</evidence>
<dbReference type="InterPro" id="IPR001851">
    <property type="entry name" value="ABC_transp_permease"/>
</dbReference>
<dbReference type="PANTHER" id="PTHR11795">
    <property type="entry name" value="BRANCHED-CHAIN AMINO ACID TRANSPORT SYSTEM PERMEASE PROTEIN LIVH"/>
    <property type="match status" value="1"/>
</dbReference>
<feature type="transmembrane region" description="Helical" evidence="9">
    <location>
        <begin position="507"/>
        <end position="526"/>
    </location>
</feature>
<feature type="transmembrane region" description="Helical" evidence="9">
    <location>
        <begin position="309"/>
        <end position="329"/>
    </location>
</feature>
<gene>
    <name evidence="10" type="primary">urtB</name>
    <name evidence="10" type="ORF">HLB44_18700</name>
</gene>
<comment type="similarity">
    <text evidence="8">Belongs to the binding-protein-dependent transport system permease family. LivHM subfamily.</text>
</comment>
<dbReference type="Pfam" id="PF02653">
    <property type="entry name" value="BPD_transp_2"/>
    <property type="match status" value="1"/>
</dbReference>
<reference evidence="10 11" key="1">
    <citation type="submission" date="2020-05" db="EMBL/GenBank/DDBJ databases">
        <title>Aquincola sp. isolate from soil.</title>
        <authorList>
            <person name="Han J."/>
            <person name="Kim D.-U."/>
        </authorList>
    </citation>
    <scope>NUCLEOTIDE SEQUENCE [LARGE SCALE GENOMIC DNA]</scope>
    <source>
        <strain evidence="10 11">S2</strain>
    </source>
</reference>
<dbReference type="CDD" id="cd06582">
    <property type="entry name" value="TM_PBP1_LivH_like"/>
    <property type="match status" value="1"/>
</dbReference>
<keyword evidence="5" id="KW-0029">Amino-acid transport</keyword>
<accession>A0ABX2EK45</accession>
<organism evidence="10 11">
    <name type="scientific">Pseudaquabacterium terrae</name>
    <dbReference type="NCBI Taxonomy" id="2732868"/>
    <lineage>
        <taxon>Bacteria</taxon>
        <taxon>Pseudomonadati</taxon>
        <taxon>Pseudomonadota</taxon>
        <taxon>Betaproteobacteria</taxon>
        <taxon>Burkholderiales</taxon>
        <taxon>Sphaerotilaceae</taxon>
        <taxon>Pseudaquabacterium</taxon>
    </lineage>
</organism>
<feature type="transmembrane region" description="Helical" evidence="9">
    <location>
        <begin position="341"/>
        <end position="359"/>
    </location>
</feature>
<feature type="transmembrane region" description="Helical" evidence="9">
    <location>
        <begin position="477"/>
        <end position="501"/>
    </location>
</feature>
<evidence type="ECO:0000256" key="7">
    <source>
        <dbReference type="ARBA" id="ARBA00023136"/>
    </source>
</evidence>
<dbReference type="NCBIfam" id="TIGR03409">
    <property type="entry name" value="urea_trans_UrtB"/>
    <property type="match status" value="1"/>
</dbReference>
<feature type="transmembrane region" description="Helical" evidence="9">
    <location>
        <begin position="247"/>
        <end position="272"/>
    </location>
</feature>
<evidence type="ECO:0000256" key="6">
    <source>
        <dbReference type="ARBA" id="ARBA00022989"/>
    </source>
</evidence>
<protein>
    <submittedName>
        <fullName evidence="10">Urea ABC transporter permease subunit UrtB</fullName>
    </submittedName>
</protein>
<sequence length="543" mass="56664">MKGAATWPRRRWGLDLFARVLPFVFCLLAWLAAVPQAFALTPELAGRIAAGDSDERIAALNEAIAAGDPALVPFVHALLDDAVKTAGGKAFIVKDGKAVEAASGAAATLPADAEDVVNNNRMRRELEAAVAALGLVSPDLAARSKAIADLKDQADEGKLPLIEKALSAETDAALKAQLTLLRAAVLISSDDATKRIAAAKALSGNSQPATRSLLLERLNAESDPAVKAAIQGALDSVQGQLAWGERLGVLFTGASLGSILLLVALGLAITYGLMGVINMAHGELMMIGAYATYVVQNLFRQYLPGAFDWYVLVAIPVAFLSSALVGAVLERSVIRWLYGRPLETLLATWGISLVLMQAVRSVFGAQNVGVENPAWMSGGVQVLPNLVLPYNRIAILVFAAAVLIGMAVLIGRTRLGLFVRGVTQNRRMAACVGVDTARIDMLAFSLGAGIAGLAGCALSQVGNVGPDLGQGYIVDSFMVVVLGGVGQLAGTVYAALGLGVLNKLLEGWAGAVLAKIMVLVFIVVFIQKRPQGLFAVKGRSAEA</sequence>
<dbReference type="InterPro" id="IPR017779">
    <property type="entry name" value="ABC_UrtB_bac"/>
</dbReference>
<feature type="transmembrane region" description="Helical" evidence="9">
    <location>
        <begin position="284"/>
        <end position="303"/>
    </location>
</feature>
<dbReference type="PANTHER" id="PTHR11795:SF447">
    <property type="entry name" value="ABC TRANSPORTER PERMEASE PROTEIN"/>
    <property type="match status" value="1"/>
</dbReference>
<evidence type="ECO:0000313" key="11">
    <source>
        <dbReference type="Proteomes" id="UP000737171"/>
    </source>
</evidence>
<dbReference type="EMBL" id="JABRWJ010000005">
    <property type="protein sequence ID" value="NRF69027.1"/>
    <property type="molecule type" value="Genomic_DNA"/>
</dbReference>
<proteinExistence type="inferred from homology"/>
<comment type="subcellular location">
    <subcellularLocation>
        <location evidence="1">Cell membrane</location>
        <topology evidence="1">Multi-pass membrane protein</topology>
    </subcellularLocation>
</comment>
<dbReference type="InterPro" id="IPR052157">
    <property type="entry name" value="BCAA_transport_permease"/>
</dbReference>
<comment type="caution">
    <text evidence="10">The sequence shown here is derived from an EMBL/GenBank/DDBJ whole genome shotgun (WGS) entry which is preliminary data.</text>
</comment>
<name>A0ABX2EK45_9BURK</name>
<evidence type="ECO:0000256" key="3">
    <source>
        <dbReference type="ARBA" id="ARBA00022475"/>
    </source>
</evidence>
<keyword evidence="2" id="KW-0813">Transport</keyword>